<evidence type="ECO:0000313" key="1">
    <source>
        <dbReference type="EMBL" id="RFM34405.1"/>
    </source>
</evidence>
<protein>
    <submittedName>
        <fullName evidence="1">Uncharacterized protein</fullName>
    </submittedName>
</protein>
<accession>A0A3E1P2L6</accession>
<evidence type="ECO:0000313" key="2">
    <source>
        <dbReference type="Proteomes" id="UP000261174"/>
    </source>
</evidence>
<dbReference type="EMBL" id="QTJV01000004">
    <property type="protein sequence ID" value="RFM34405.1"/>
    <property type="molecule type" value="Genomic_DNA"/>
</dbReference>
<sequence>MIIEIEYGQMENKKAVGAWIRFANESLSTGDCILSYENQAQEWCKKKGWELTRVYRLMDTTRYASWGT</sequence>
<proteinExistence type="predicted"/>
<dbReference type="Proteomes" id="UP000261174">
    <property type="component" value="Unassembled WGS sequence"/>
</dbReference>
<organism evidence="1 2">
    <name type="scientific">Chitinophaga silvisoli</name>
    <dbReference type="NCBI Taxonomy" id="2291814"/>
    <lineage>
        <taxon>Bacteria</taxon>
        <taxon>Pseudomonadati</taxon>
        <taxon>Bacteroidota</taxon>
        <taxon>Chitinophagia</taxon>
        <taxon>Chitinophagales</taxon>
        <taxon>Chitinophagaceae</taxon>
        <taxon>Chitinophaga</taxon>
    </lineage>
</organism>
<gene>
    <name evidence="1" type="ORF">DXN04_14075</name>
</gene>
<comment type="caution">
    <text evidence="1">The sequence shown here is derived from an EMBL/GenBank/DDBJ whole genome shotgun (WGS) entry which is preliminary data.</text>
</comment>
<dbReference type="AlphaFoldDB" id="A0A3E1P2L6"/>
<name>A0A3E1P2L6_9BACT</name>
<reference evidence="1 2" key="1">
    <citation type="submission" date="2018-08" db="EMBL/GenBank/DDBJ databases">
        <title>Chitinophaga sp. K20C18050901, a novel bacterium isolated from forest soil.</title>
        <authorList>
            <person name="Wang C."/>
        </authorList>
    </citation>
    <scope>NUCLEOTIDE SEQUENCE [LARGE SCALE GENOMIC DNA]</scope>
    <source>
        <strain evidence="1 2">K20C18050901</strain>
    </source>
</reference>
<keyword evidence="2" id="KW-1185">Reference proteome</keyword>